<dbReference type="EMBL" id="KK088415">
    <property type="protein sequence ID" value="EYE97737.1"/>
    <property type="molecule type" value="Genomic_DNA"/>
</dbReference>
<feature type="compositionally biased region" description="Acidic residues" evidence="1">
    <location>
        <begin position="519"/>
        <end position="532"/>
    </location>
</feature>
<feature type="compositionally biased region" description="Basic residues" evidence="1">
    <location>
        <begin position="626"/>
        <end position="641"/>
    </location>
</feature>
<feature type="compositionally biased region" description="Acidic residues" evidence="1">
    <location>
        <begin position="487"/>
        <end position="508"/>
    </location>
</feature>
<feature type="transmembrane region" description="Helical" evidence="2">
    <location>
        <begin position="197"/>
        <end position="230"/>
    </location>
</feature>
<feature type="transmembrane region" description="Helical" evidence="2">
    <location>
        <begin position="156"/>
        <end position="177"/>
    </location>
</feature>
<dbReference type="RefSeq" id="XP_040641425.1">
    <property type="nucleotide sequence ID" value="XM_040786843.1"/>
</dbReference>
<gene>
    <name evidence="3" type="ORF">EURHEDRAFT_521471</name>
</gene>
<dbReference type="STRING" id="1388766.A0A017SLA9"/>
<dbReference type="OrthoDB" id="5404940at2759"/>
<sequence length="762" mass="83578">MGRSFASLFFSRPAAQGFVGPTDRPLIPNDVPETSWARGGSIKSKPSRPLINLNAPTNNAYPNVPRARSQWAPMSPKTKGWVFNGRRIQLGLRVLALLGATGALFCAIIITNLPASIVWIIRAGPAVAILHTLYGIYHLSRSPIGKPPGTQANYNVFASTIDFGLVPFYVFGAYISYIEYANVAYNWGTLLGDTNGIPHLIANVNFIISVASGALHAVSFGISMFLAIVFRRITRLPPDMNPLEDNLTARPHKRTKSEIAEKHLSQSTVDSGIGMDDPLIGSPRNMPFSMHSRHPSSGNGLNEFIFNTNYNRLSQGPFMHPDELPYADPTPKPLQFQPRPQQGNVIPRKPVQISQMPTQDLDNLSNRPTPPMHLNVPNQGPYPASISDRSKTVSPMSDNWIAYPSRSPSPLDNLQVPQSENTKNENMAHRDISSMYSRSNTTASTDSAPNWVSAQGYGWNIDEAIREDVHGEYESLAMHEHYGNDDEHLDDYPQENGLYDDVERDLGDEPINIYPDDHLSDEDYDMKDELEDPATSQLLNPLALNPPTPLTSRNNLHEDTTSKPPNGRHALTDVPNLSPAAILRSNSPPPGESPEKKTGRYYGELESNPNVSVRGDRDVSEQNAPLRKKSKLQKKNSKSRKMNSYNTLRQDDHVSDDDIDNEGTPAIPKSTDENDRKGRVVSNSGADILGPRSNPGASSAGLSSYGNYIAGLGIGVGRRRDVSGKIAEEGRSGTMVNAGRPGTEPEHKKPIRAAGWAKFAGL</sequence>
<feature type="region of interest" description="Disordered" evidence="1">
    <location>
        <begin position="726"/>
        <end position="750"/>
    </location>
</feature>
<feature type="region of interest" description="Disordered" evidence="1">
    <location>
        <begin position="387"/>
        <end position="430"/>
    </location>
</feature>
<evidence type="ECO:0000256" key="2">
    <source>
        <dbReference type="SAM" id="Phobius"/>
    </source>
</evidence>
<feature type="compositionally biased region" description="Polar residues" evidence="1">
    <location>
        <begin position="406"/>
        <end position="421"/>
    </location>
</feature>
<dbReference type="AlphaFoldDB" id="A0A017SLA9"/>
<dbReference type="HOGENOM" id="CLU_018980_0_0_1"/>
<keyword evidence="4" id="KW-1185">Reference proteome</keyword>
<keyword evidence="2" id="KW-0812">Transmembrane</keyword>
<dbReference type="Proteomes" id="UP000019804">
    <property type="component" value="Unassembled WGS sequence"/>
</dbReference>
<organism evidence="3 4">
    <name type="scientific">Aspergillus ruber (strain CBS 135680)</name>
    <dbReference type="NCBI Taxonomy" id="1388766"/>
    <lineage>
        <taxon>Eukaryota</taxon>
        <taxon>Fungi</taxon>
        <taxon>Dikarya</taxon>
        <taxon>Ascomycota</taxon>
        <taxon>Pezizomycotina</taxon>
        <taxon>Eurotiomycetes</taxon>
        <taxon>Eurotiomycetidae</taxon>
        <taxon>Eurotiales</taxon>
        <taxon>Aspergillaceae</taxon>
        <taxon>Aspergillus</taxon>
        <taxon>Aspergillus subgen. Aspergillus</taxon>
    </lineage>
</organism>
<reference evidence="4" key="1">
    <citation type="journal article" date="2014" name="Nat. Commun.">
        <title>Genomic adaptations of the halophilic Dead Sea filamentous fungus Eurotium rubrum.</title>
        <authorList>
            <person name="Kis-Papo T."/>
            <person name="Weig A.R."/>
            <person name="Riley R."/>
            <person name="Persoh D."/>
            <person name="Salamov A."/>
            <person name="Sun H."/>
            <person name="Lipzen A."/>
            <person name="Wasser S.P."/>
            <person name="Rambold G."/>
            <person name="Grigoriev I.V."/>
            <person name="Nevo E."/>
        </authorList>
    </citation>
    <scope>NUCLEOTIDE SEQUENCE [LARGE SCALE GENOMIC DNA]</scope>
    <source>
        <strain evidence="4">CBS 135680</strain>
    </source>
</reference>
<protein>
    <submittedName>
        <fullName evidence="3">Uncharacterized protein</fullName>
    </submittedName>
</protein>
<evidence type="ECO:0000313" key="4">
    <source>
        <dbReference type="Proteomes" id="UP000019804"/>
    </source>
</evidence>
<keyword evidence="2" id="KW-1133">Transmembrane helix</keyword>
<name>A0A017SLA9_ASPRC</name>
<evidence type="ECO:0000313" key="3">
    <source>
        <dbReference type="EMBL" id="EYE97737.1"/>
    </source>
</evidence>
<feature type="transmembrane region" description="Helical" evidence="2">
    <location>
        <begin position="90"/>
        <end position="110"/>
    </location>
</feature>
<feature type="region of interest" description="Disordered" evidence="1">
    <location>
        <begin position="484"/>
        <end position="699"/>
    </location>
</feature>
<dbReference type="GeneID" id="63701967"/>
<feature type="transmembrane region" description="Helical" evidence="2">
    <location>
        <begin position="116"/>
        <end position="136"/>
    </location>
</feature>
<keyword evidence="2" id="KW-0472">Membrane</keyword>
<accession>A0A017SLA9</accession>
<proteinExistence type="predicted"/>
<evidence type="ECO:0000256" key="1">
    <source>
        <dbReference type="SAM" id="MobiDB-lite"/>
    </source>
</evidence>